<dbReference type="CDD" id="cd16027">
    <property type="entry name" value="SGSH"/>
    <property type="match status" value="1"/>
</dbReference>
<dbReference type="RefSeq" id="WP_225696856.1">
    <property type="nucleotide sequence ID" value="NZ_JAIXNE010000001.1"/>
</dbReference>
<comment type="caution">
    <text evidence="6">The sequence shown here is derived from an EMBL/GenBank/DDBJ whole genome shotgun (WGS) entry which is preliminary data.</text>
</comment>
<dbReference type="PROSITE" id="PS51257">
    <property type="entry name" value="PROKAR_LIPOPROTEIN"/>
    <property type="match status" value="1"/>
</dbReference>
<dbReference type="SUPFAM" id="SSF53649">
    <property type="entry name" value="Alkaline phosphatase-like"/>
    <property type="match status" value="1"/>
</dbReference>
<organism evidence="6 7">
    <name type="scientific">Fulvivirga sedimenti</name>
    <dbReference type="NCBI Taxonomy" id="2879465"/>
    <lineage>
        <taxon>Bacteria</taxon>
        <taxon>Pseudomonadati</taxon>
        <taxon>Bacteroidota</taxon>
        <taxon>Cytophagia</taxon>
        <taxon>Cytophagales</taxon>
        <taxon>Fulvivirgaceae</taxon>
        <taxon>Fulvivirga</taxon>
    </lineage>
</organism>
<keyword evidence="4" id="KW-0106">Calcium</keyword>
<dbReference type="GO" id="GO:0046872">
    <property type="term" value="F:metal ion binding"/>
    <property type="evidence" value="ECO:0007669"/>
    <property type="project" value="UniProtKB-KW"/>
</dbReference>
<evidence type="ECO:0000313" key="6">
    <source>
        <dbReference type="EMBL" id="MCA6073745.1"/>
    </source>
</evidence>
<protein>
    <submittedName>
        <fullName evidence="6">Sulfatase-like hydrolase/transferase</fullName>
    </submittedName>
</protein>
<reference evidence="6" key="1">
    <citation type="submission" date="2021-09" db="EMBL/GenBank/DDBJ databases">
        <title>Fulvivirga sp. isolated from coastal sediment.</title>
        <authorList>
            <person name="Yu H."/>
        </authorList>
    </citation>
    <scope>NUCLEOTIDE SEQUENCE</scope>
    <source>
        <strain evidence="6">1062</strain>
    </source>
</reference>
<sequence length="567" mass="64323">MKVISFPLLAIVFLLLGCSGERNETIPAQVINPSPDFRPNILWLVAEDMSPTIPPYGDSTIVTPVLDQLAGEGVVYDNFFTPHPVCAPARAAIITGMYANHIGASHMRTGPWYSDDIPQATIAAYAQYMPPGLQAYEAIPMEGVKMFSELLREAGYYCTNNNKQDYQFRKTMTAWDDNSRKATWRNRKKGQPFFSVINFEVTHESRIWAKAEDSLWVARSLKVPVPPYLPDTEAAKVDVRRMYSNILEMDFQVGRVLKELESDGLLDSTIVIWYSDHGGPLPRQKRALYESGVKVPMIIRFPGGEFAGMRDDRMISFIDLAPTMLSLAGIQPPAYMDGTAFMGKYARTEEPAFVFGAADRFDEKYDRRRFVRNDRFKYIRNYMTDQPVYLDLSYRKQMSIMQELLRLREEGNLTPEQARWFDPVKEPEELYDLKNDPFELTNLAQDQSYAPVLEEMRTAMDTWLSGFEDTGLIQESDLIAKIWPDGAQPRTANPEIGVDRDGQIIIQCRTPGASVGYRISGGTEVNSAWEIYSKPFPSNPGTEIEAVAHRPGFLRSEIILFKKNVGN</sequence>
<evidence type="ECO:0000259" key="5">
    <source>
        <dbReference type="Pfam" id="PF00884"/>
    </source>
</evidence>
<proteinExistence type="inferred from homology"/>
<dbReference type="PANTHER" id="PTHR42693:SF53">
    <property type="entry name" value="ENDO-4-O-SULFATASE"/>
    <property type="match status" value="1"/>
</dbReference>
<dbReference type="Pfam" id="PF00884">
    <property type="entry name" value="Sulfatase"/>
    <property type="match status" value="1"/>
</dbReference>
<dbReference type="InterPro" id="IPR050738">
    <property type="entry name" value="Sulfatase"/>
</dbReference>
<dbReference type="PANTHER" id="PTHR42693">
    <property type="entry name" value="ARYLSULFATASE FAMILY MEMBER"/>
    <property type="match status" value="1"/>
</dbReference>
<accession>A0A9X1KVI9</accession>
<dbReference type="InterPro" id="IPR024607">
    <property type="entry name" value="Sulfatase_CS"/>
</dbReference>
<dbReference type="PROSITE" id="PS00523">
    <property type="entry name" value="SULFATASE_1"/>
    <property type="match status" value="1"/>
</dbReference>
<gene>
    <name evidence="6" type="ORF">LDX50_02645</name>
</gene>
<evidence type="ECO:0000313" key="7">
    <source>
        <dbReference type="Proteomes" id="UP001139409"/>
    </source>
</evidence>
<comment type="similarity">
    <text evidence="1">Belongs to the sulfatase family.</text>
</comment>
<evidence type="ECO:0000256" key="2">
    <source>
        <dbReference type="ARBA" id="ARBA00022723"/>
    </source>
</evidence>
<keyword evidence="2" id="KW-0479">Metal-binding</keyword>
<name>A0A9X1KVI9_9BACT</name>
<dbReference type="InterPro" id="IPR000917">
    <property type="entry name" value="Sulfatase_N"/>
</dbReference>
<dbReference type="Gene3D" id="3.40.720.10">
    <property type="entry name" value="Alkaline Phosphatase, subunit A"/>
    <property type="match status" value="1"/>
</dbReference>
<keyword evidence="7" id="KW-1185">Reference proteome</keyword>
<feature type="domain" description="Sulfatase N-terminal" evidence="5">
    <location>
        <begin position="39"/>
        <end position="330"/>
    </location>
</feature>
<dbReference type="EMBL" id="JAIXNE010000001">
    <property type="protein sequence ID" value="MCA6073745.1"/>
    <property type="molecule type" value="Genomic_DNA"/>
</dbReference>
<dbReference type="InterPro" id="IPR017850">
    <property type="entry name" value="Alkaline_phosphatase_core_sf"/>
</dbReference>
<keyword evidence="3 6" id="KW-0378">Hydrolase</keyword>
<dbReference type="GO" id="GO:0004065">
    <property type="term" value="F:arylsulfatase activity"/>
    <property type="evidence" value="ECO:0007669"/>
    <property type="project" value="TreeGrafter"/>
</dbReference>
<evidence type="ECO:0000256" key="3">
    <source>
        <dbReference type="ARBA" id="ARBA00022801"/>
    </source>
</evidence>
<evidence type="ECO:0000256" key="1">
    <source>
        <dbReference type="ARBA" id="ARBA00008779"/>
    </source>
</evidence>
<dbReference type="Proteomes" id="UP001139409">
    <property type="component" value="Unassembled WGS sequence"/>
</dbReference>
<evidence type="ECO:0000256" key="4">
    <source>
        <dbReference type="ARBA" id="ARBA00022837"/>
    </source>
</evidence>
<dbReference type="AlphaFoldDB" id="A0A9X1KVI9"/>